<feature type="region of interest" description="Disordered" evidence="7">
    <location>
        <begin position="171"/>
        <end position="198"/>
    </location>
</feature>
<reference evidence="8" key="1">
    <citation type="submission" date="2022-11" db="EMBL/GenBank/DDBJ databases">
        <authorList>
            <person name="Petersen C."/>
        </authorList>
    </citation>
    <scope>NUCLEOTIDE SEQUENCE</scope>
    <source>
        <strain evidence="8">IBT 22155</strain>
    </source>
</reference>
<protein>
    <submittedName>
        <fullName evidence="8">Centromere protein Cenp-O</fullName>
    </submittedName>
</protein>
<dbReference type="OrthoDB" id="10050372at2759"/>
<keyword evidence="6" id="KW-0137">Centromere</keyword>
<gene>
    <name evidence="8" type="ORF">N7515_007975</name>
</gene>
<evidence type="ECO:0000256" key="3">
    <source>
        <dbReference type="ARBA" id="ARBA00007321"/>
    </source>
</evidence>
<comment type="similarity">
    <text evidence="3">Belongs to the CENP-O/MCM21 family.</text>
</comment>
<reference evidence="8" key="2">
    <citation type="journal article" date="2023" name="IMA Fungus">
        <title>Comparative genomic study of the Penicillium genus elucidates a diverse pangenome and 15 lateral gene transfer events.</title>
        <authorList>
            <person name="Petersen C."/>
            <person name="Sorensen T."/>
            <person name="Nielsen M.R."/>
            <person name="Sondergaard T.E."/>
            <person name="Sorensen J.L."/>
            <person name="Fitzpatrick D.A."/>
            <person name="Frisvad J.C."/>
            <person name="Nielsen K.L."/>
        </authorList>
    </citation>
    <scope>NUCLEOTIDE SEQUENCE</scope>
    <source>
        <strain evidence="8">IBT 22155</strain>
    </source>
</reference>
<sequence length="333" mass="36659">MATTLSRVTASPDPEEEELDLELSSLRAKICKVRSRKRILTSSLLTTDPVQKLLRNPAQVPTSLNNIAAISPLVHAAGAHTSSNHHRIAFSATAFPFKDPSPTATVTNLLGLRLDVCTRNGRFTKPYYVLLRQEPSHTAAGSAKVLKVHRHTVPSFISIPRLERVYLPRAHTSHKNDDREGSAEDEAEAADPAKPWKKSSRAVLEQDVRGFVRELRRELVAWHMRTDAIDFLREKLGLVGEDGEPQPFDVSPDRDTGIVSLAAAALEARYVRLEWADGRVGRFKLSNAGIVERAVVIGDEGRDKKTEDAMTGGGGRVETVLDRLKVDVSSKSP</sequence>
<dbReference type="EMBL" id="JAPQKL010000006">
    <property type="protein sequence ID" value="KAJ5124150.1"/>
    <property type="molecule type" value="Genomic_DNA"/>
</dbReference>
<organism evidence="8 9">
    <name type="scientific">Penicillium bovifimosum</name>
    <dbReference type="NCBI Taxonomy" id="126998"/>
    <lineage>
        <taxon>Eukaryota</taxon>
        <taxon>Fungi</taxon>
        <taxon>Dikarya</taxon>
        <taxon>Ascomycota</taxon>
        <taxon>Pezizomycotina</taxon>
        <taxon>Eurotiomycetes</taxon>
        <taxon>Eurotiomycetidae</taxon>
        <taxon>Eurotiales</taxon>
        <taxon>Aspergillaceae</taxon>
        <taxon>Penicillium</taxon>
    </lineage>
</organism>
<keyword evidence="9" id="KW-1185">Reference proteome</keyword>
<evidence type="ECO:0000256" key="5">
    <source>
        <dbReference type="ARBA" id="ARBA00023242"/>
    </source>
</evidence>
<evidence type="ECO:0000256" key="4">
    <source>
        <dbReference type="ARBA" id="ARBA00022454"/>
    </source>
</evidence>
<proteinExistence type="inferred from homology"/>
<dbReference type="PANTHER" id="PTHR14582:SF1">
    <property type="entry name" value="CENTROMERE PROTEIN O"/>
    <property type="match status" value="1"/>
</dbReference>
<keyword evidence="5" id="KW-0539">Nucleus</keyword>
<evidence type="ECO:0000256" key="2">
    <source>
        <dbReference type="ARBA" id="ARBA00004584"/>
    </source>
</evidence>
<dbReference type="Pfam" id="PF09496">
    <property type="entry name" value="CENP-O"/>
    <property type="match status" value="1"/>
</dbReference>
<dbReference type="RefSeq" id="XP_056518549.1">
    <property type="nucleotide sequence ID" value="XM_056668719.1"/>
</dbReference>
<evidence type="ECO:0000313" key="8">
    <source>
        <dbReference type="EMBL" id="KAJ5124150.1"/>
    </source>
</evidence>
<evidence type="ECO:0000313" key="9">
    <source>
        <dbReference type="Proteomes" id="UP001149079"/>
    </source>
</evidence>
<dbReference type="AlphaFoldDB" id="A0A9W9KWX9"/>
<evidence type="ECO:0000256" key="7">
    <source>
        <dbReference type="SAM" id="MobiDB-lite"/>
    </source>
</evidence>
<dbReference type="PANTHER" id="PTHR14582">
    <property type="entry name" value="INNER KINETOCHORE SUBUNIT MAL2"/>
    <property type="match status" value="1"/>
</dbReference>
<comment type="caution">
    <text evidence="8">The sequence shown here is derived from an EMBL/GenBank/DDBJ whole genome shotgun (WGS) entry which is preliminary data.</text>
</comment>
<dbReference type="GeneID" id="81407889"/>
<dbReference type="GO" id="GO:0005634">
    <property type="term" value="C:nucleus"/>
    <property type="evidence" value="ECO:0007669"/>
    <property type="project" value="UniProtKB-SubCell"/>
</dbReference>
<keyword evidence="4" id="KW-0158">Chromosome</keyword>
<evidence type="ECO:0000256" key="6">
    <source>
        <dbReference type="ARBA" id="ARBA00023328"/>
    </source>
</evidence>
<dbReference type="GO" id="GO:0031511">
    <property type="term" value="C:Mis6-Sim4 complex"/>
    <property type="evidence" value="ECO:0007669"/>
    <property type="project" value="TreeGrafter"/>
</dbReference>
<dbReference type="Proteomes" id="UP001149079">
    <property type="component" value="Unassembled WGS sequence"/>
</dbReference>
<name>A0A9W9KWX9_9EURO</name>
<comment type="subcellular location">
    <subcellularLocation>
        <location evidence="2">Chromosome</location>
        <location evidence="2">Centromere</location>
    </subcellularLocation>
    <subcellularLocation>
        <location evidence="1">Nucleus</location>
    </subcellularLocation>
</comment>
<evidence type="ECO:0000256" key="1">
    <source>
        <dbReference type="ARBA" id="ARBA00004123"/>
    </source>
</evidence>
<dbReference type="InterPro" id="IPR018464">
    <property type="entry name" value="CENP-O"/>
</dbReference>
<accession>A0A9W9KWX9</accession>